<evidence type="ECO:0000256" key="3">
    <source>
        <dbReference type="ARBA" id="ARBA00022691"/>
    </source>
</evidence>
<evidence type="ECO:0000259" key="4">
    <source>
        <dbReference type="SMART" id="SM00650"/>
    </source>
</evidence>
<feature type="domain" description="Ribosomal RNA adenine methylase transferase N-terminal" evidence="4">
    <location>
        <begin position="2"/>
        <end position="134"/>
    </location>
</feature>
<organism evidence="5 6">
    <name type="scientific">Helicobacter ganmani</name>
    <dbReference type="NCBI Taxonomy" id="60246"/>
    <lineage>
        <taxon>Bacteria</taxon>
        <taxon>Pseudomonadati</taxon>
        <taxon>Campylobacterota</taxon>
        <taxon>Epsilonproteobacteria</taxon>
        <taxon>Campylobacterales</taxon>
        <taxon>Helicobacteraceae</taxon>
        <taxon>Helicobacter</taxon>
    </lineage>
</organism>
<keyword evidence="3" id="KW-0949">S-adenosyl-L-methionine</keyword>
<evidence type="ECO:0000256" key="1">
    <source>
        <dbReference type="ARBA" id="ARBA00022603"/>
    </source>
</evidence>
<dbReference type="EMBL" id="NXLS01000008">
    <property type="protein sequence ID" value="RDU62199.1"/>
    <property type="molecule type" value="Genomic_DNA"/>
</dbReference>
<dbReference type="InterPro" id="IPR020598">
    <property type="entry name" value="rRNA_Ade_methylase_Trfase_N"/>
</dbReference>
<dbReference type="SMART" id="SM00650">
    <property type="entry name" value="rADc"/>
    <property type="match status" value="1"/>
</dbReference>
<protein>
    <submittedName>
        <fullName evidence="5">SAM-dependent methyltransferase</fullName>
    </submittedName>
</protein>
<keyword evidence="6" id="KW-1185">Reference proteome</keyword>
<dbReference type="Gene3D" id="3.40.50.150">
    <property type="entry name" value="Vaccinia Virus protein VP39"/>
    <property type="match status" value="1"/>
</dbReference>
<comment type="caution">
    <text evidence="5">The sequence shown here is derived from an EMBL/GenBank/DDBJ whole genome shotgun (WGS) entry which is preliminary data.</text>
</comment>
<sequence>MITKNIGIEQASNIIEIGPGMGAFTEVILRKKSESAHLFAVEINPKIAEKLHKRFPNLDIALGSAESLQAMMQERQMSSVDVIVSGIPWALLSQVTQKCILENIYNTLSPGGYFATFAYILPTLGAKRFRKRIYGDKMFSEIKKSKIVWNNFPPAFVYYCRK</sequence>
<evidence type="ECO:0000313" key="6">
    <source>
        <dbReference type="Proteomes" id="UP000256650"/>
    </source>
</evidence>
<dbReference type="InterPro" id="IPR041698">
    <property type="entry name" value="Methyltransf_25"/>
</dbReference>
<keyword evidence="1 5" id="KW-0489">Methyltransferase</keyword>
<name>A0A3D8IAK8_9HELI</name>
<accession>A0A3D8IAK8</accession>
<keyword evidence="2 5" id="KW-0808">Transferase</keyword>
<dbReference type="OrthoDB" id="9805585at2"/>
<reference evidence="5 6" key="1">
    <citation type="submission" date="2018-04" db="EMBL/GenBank/DDBJ databases">
        <title>Novel Campyloabacter and Helicobacter Species and Strains.</title>
        <authorList>
            <person name="Mannion A.J."/>
            <person name="Shen Z."/>
            <person name="Fox J.G."/>
        </authorList>
    </citation>
    <scope>NUCLEOTIDE SEQUENCE [LARGE SCALE GENOMIC DNA]</scope>
    <source>
        <strain evidence="5 6">MIT 99-5101</strain>
    </source>
</reference>
<proteinExistence type="predicted"/>
<dbReference type="Pfam" id="PF13649">
    <property type="entry name" value="Methyltransf_25"/>
    <property type="match status" value="1"/>
</dbReference>
<dbReference type="Proteomes" id="UP000256650">
    <property type="component" value="Unassembled WGS sequence"/>
</dbReference>
<evidence type="ECO:0000313" key="5">
    <source>
        <dbReference type="EMBL" id="RDU62199.1"/>
    </source>
</evidence>
<dbReference type="GO" id="GO:0000179">
    <property type="term" value="F:rRNA (adenine-N6,N6-)-dimethyltransferase activity"/>
    <property type="evidence" value="ECO:0007669"/>
    <property type="project" value="InterPro"/>
</dbReference>
<dbReference type="AlphaFoldDB" id="A0A3D8IAK8"/>
<evidence type="ECO:0000256" key="2">
    <source>
        <dbReference type="ARBA" id="ARBA00022679"/>
    </source>
</evidence>
<gene>
    <name evidence="5" type="ORF">CQA43_07760</name>
</gene>
<dbReference type="CDD" id="cd02440">
    <property type="entry name" value="AdoMet_MTases"/>
    <property type="match status" value="1"/>
</dbReference>
<dbReference type="SUPFAM" id="SSF53335">
    <property type="entry name" value="S-adenosyl-L-methionine-dependent methyltransferases"/>
    <property type="match status" value="1"/>
</dbReference>
<dbReference type="InterPro" id="IPR029063">
    <property type="entry name" value="SAM-dependent_MTases_sf"/>
</dbReference>